<evidence type="ECO:0000313" key="2">
    <source>
        <dbReference type="WBParaSite" id="TMUE_2000010693.1"/>
    </source>
</evidence>
<dbReference type="AlphaFoldDB" id="A0A5S6QU86"/>
<accession>A0A5S6QU86</accession>
<reference evidence="2" key="1">
    <citation type="submission" date="2019-12" db="UniProtKB">
        <authorList>
            <consortium name="WormBaseParasite"/>
        </authorList>
    </citation>
    <scope>IDENTIFICATION</scope>
</reference>
<keyword evidence="1" id="KW-1185">Reference proteome</keyword>
<name>A0A5S6QU86_TRIMR</name>
<protein>
    <submittedName>
        <fullName evidence="2">Uncharacterized protein</fullName>
    </submittedName>
</protein>
<dbReference type="Proteomes" id="UP000046395">
    <property type="component" value="Unassembled WGS sequence"/>
</dbReference>
<evidence type="ECO:0000313" key="1">
    <source>
        <dbReference type="Proteomes" id="UP000046395"/>
    </source>
</evidence>
<dbReference type="WBParaSite" id="TMUE_2000010693.1">
    <property type="protein sequence ID" value="TMUE_2000010693.1"/>
    <property type="gene ID" value="WBGene00301061"/>
</dbReference>
<proteinExistence type="predicted"/>
<sequence length="258" mass="28299">MRPFPRHLRARRWRDGHAVDTVWLQPTDRPQAKADVIVSRTRPLGFDFIVGISGINALGGVLVDSQAHADFGPSGGMACAATEADITLAEPDFSVAFDLTDSPWTATWKWRDGPYEAELSRWVEKGWLVPYLEEEYGPAKGLILLMAVIQRSKENVRPVMDFRELNAHVEAYTASADSAPTGGVDQPVTAADIWHRVCDPTNPVDQLPVAADSQRGACGPTDGCRIHLAWCEHMHAGWNCAPSGTSSRYHVRARCGSP</sequence>
<organism evidence="1 2">
    <name type="scientific">Trichuris muris</name>
    <name type="common">Mouse whipworm</name>
    <dbReference type="NCBI Taxonomy" id="70415"/>
    <lineage>
        <taxon>Eukaryota</taxon>
        <taxon>Metazoa</taxon>
        <taxon>Ecdysozoa</taxon>
        <taxon>Nematoda</taxon>
        <taxon>Enoplea</taxon>
        <taxon>Dorylaimia</taxon>
        <taxon>Trichinellida</taxon>
        <taxon>Trichuridae</taxon>
        <taxon>Trichuris</taxon>
    </lineage>
</organism>